<proteinExistence type="predicted"/>
<evidence type="ECO:0000313" key="2">
    <source>
        <dbReference type="EMBL" id="KAH3855683.1"/>
    </source>
</evidence>
<reference evidence="2" key="2">
    <citation type="submission" date="2020-11" db="EMBL/GenBank/DDBJ databases">
        <authorList>
            <person name="McCartney M.A."/>
            <person name="Auch B."/>
            <person name="Kono T."/>
            <person name="Mallez S."/>
            <person name="Becker A."/>
            <person name="Gohl D.M."/>
            <person name="Silverstein K.A.T."/>
            <person name="Koren S."/>
            <person name="Bechman K.B."/>
            <person name="Herman A."/>
            <person name="Abrahante J.E."/>
            <person name="Garbe J."/>
        </authorList>
    </citation>
    <scope>NUCLEOTIDE SEQUENCE</scope>
    <source>
        <strain evidence="2">Duluth1</strain>
        <tissue evidence="2">Whole animal</tissue>
    </source>
</reference>
<evidence type="ECO:0000313" key="3">
    <source>
        <dbReference type="Proteomes" id="UP000828390"/>
    </source>
</evidence>
<feature type="compositionally biased region" description="Polar residues" evidence="1">
    <location>
        <begin position="13"/>
        <end position="44"/>
    </location>
</feature>
<keyword evidence="3" id="KW-1185">Reference proteome</keyword>
<gene>
    <name evidence="2" type="ORF">DPMN_098253</name>
</gene>
<comment type="caution">
    <text evidence="2">The sequence shown here is derived from an EMBL/GenBank/DDBJ whole genome shotgun (WGS) entry which is preliminary data.</text>
</comment>
<accession>A0A9D4LBZ4</accession>
<dbReference type="Proteomes" id="UP000828390">
    <property type="component" value="Unassembled WGS sequence"/>
</dbReference>
<name>A0A9D4LBZ4_DREPO</name>
<dbReference type="AlphaFoldDB" id="A0A9D4LBZ4"/>
<sequence length="78" mass="8686">MPEDTSYFHRQRTITPSHHTKQHQTTVPSSKHNISDTTHGPSNHTDNEAEVPETPTTTRDDGAGKILGDHWTANSERG</sequence>
<organism evidence="2 3">
    <name type="scientific">Dreissena polymorpha</name>
    <name type="common">Zebra mussel</name>
    <name type="synonym">Mytilus polymorpha</name>
    <dbReference type="NCBI Taxonomy" id="45954"/>
    <lineage>
        <taxon>Eukaryota</taxon>
        <taxon>Metazoa</taxon>
        <taxon>Spiralia</taxon>
        <taxon>Lophotrochozoa</taxon>
        <taxon>Mollusca</taxon>
        <taxon>Bivalvia</taxon>
        <taxon>Autobranchia</taxon>
        <taxon>Heteroconchia</taxon>
        <taxon>Euheterodonta</taxon>
        <taxon>Imparidentia</taxon>
        <taxon>Neoheterodontei</taxon>
        <taxon>Myida</taxon>
        <taxon>Dreissenoidea</taxon>
        <taxon>Dreissenidae</taxon>
        <taxon>Dreissena</taxon>
    </lineage>
</organism>
<protein>
    <submittedName>
        <fullName evidence="2">Uncharacterized protein</fullName>
    </submittedName>
</protein>
<reference evidence="2" key="1">
    <citation type="journal article" date="2019" name="bioRxiv">
        <title>The Genome of the Zebra Mussel, Dreissena polymorpha: A Resource for Invasive Species Research.</title>
        <authorList>
            <person name="McCartney M.A."/>
            <person name="Auch B."/>
            <person name="Kono T."/>
            <person name="Mallez S."/>
            <person name="Zhang Y."/>
            <person name="Obille A."/>
            <person name="Becker A."/>
            <person name="Abrahante J.E."/>
            <person name="Garbe J."/>
            <person name="Badalamenti J.P."/>
            <person name="Herman A."/>
            <person name="Mangelson H."/>
            <person name="Liachko I."/>
            <person name="Sullivan S."/>
            <person name="Sone E.D."/>
            <person name="Koren S."/>
            <person name="Silverstein K.A.T."/>
            <person name="Beckman K.B."/>
            <person name="Gohl D.M."/>
        </authorList>
    </citation>
    <scope>NUCLEOTIDE SEQUENCE</scope>
    <source>
        <strain evidence="2">Duluth1</strain>
        <tissue evidence="2">Whole animal</tissue>
    </source>
</reference>
<feature type="region of interest" description="Disordered" evidence="1">
    <location>
        <begin position="1"/>
        <end position="78"/>
    </location>
</feature>
<dbReference type="EMBL" id="JAIWYP010000003">
    <property type="protein sequence ID" value="KAH3855683.1"/>
    <property type="molecule type" value="Genomic_DNA"/>
</dbReference>
<evidence type="ECO:0000256" key="1">
    <source>
        <dbReference type="SAM" id="MobiDB-lite"/>
    </source>
</evidence>